<evidence type="ECO:0000313" key="2">
    <source>
        <dbReference type="Proteomes" id="UP001604335"/>
    </source>
</evidence>
<name>A0ABW7C7B2_9CYAN</name>
<gene>
    <name evidence="1" type="primary">cas8c</name>
    <name evidence="1" type="ORF">VPK24_05475</name>
</gene>
<dbReference type="EMBL" id="JAZAQF010000028">
    <property type="protein sequence ID" value="MFG3817078.1"/>
    <property type="molecule type" value="Genomic_DNA"/>
</dbReference>
<dbReference type="RefSeq" id="WP_393011132.1">
    <property type="nucleotide sequence ID" value="NZ_JAZAQF010000028.1"/>
</dbReference>
<evidence type="ECO:0000313" key="1">
    <source>
        <dbReference type="EMBL" id="MFG3817078.1"/>
    </source>
</evidence>
<dbReference type="NCBIfam" id="TIGR01863">
    <property type="entry name" value="cas_Csd1"/>
    <property type="match status" value="1"/>
</dbReference>
<comment type="caution">
    <text evidence="1">The sequence shown here is derived from an EMBL/GenBank/DDBJ whole genome shotgun (WGS) entry which is preliminary data.</text>
</comment>
<dbReference type="Pfam" id="PF09709">
    <property type="entry name" value="Cas_Csd1"/>
    <property type="match status" value="1"/>
</dbReference>
<sequence length="604" mass="67202">MLLSELAKLATRIDETPSMYGFSPVSWLIEIDQQGRPIGTSLMTPMVEESRKGKKRGKKIIVPHVGRTVGIQPKLLADTGEYVLGAARSTSKPERVAECHRQFKDLVANCFSATQELAVEAILKFLESWDPVQQRSQFAPNLQLPSEFDASEVVTFRVHFSDAPALISAENKANLEKVQQFWAAYTSGETASDSQERPMGWCLVTGTYGPLEQRLPFFIKGLPNGQPSGTALVSANSVAFESFGLANSLTSPISRPAAEGFAKALNALLASENDSLRIGDSVYVWWVQQGAEAVDLKILSKPRDPLNSKRIQNLLKSPMTAQEISEKTSAALAQRFFAIALTANNARAVIRSWIDVTIESVNHNLKIWFQGQKIDSLYEEDREFFGLYELAACAYREPKDMLSRTPTALFLAAIEGRPLPADLLDRLLRRIRVEGGSITHTRAALLKLILTLEGKINMNEPQNAMESLTRNPQFQDEQLGDRLAYHAGRLLAQVDRIQYAALGKVNAPIADRYYGSMSISPCYLLGKIIGKAQANLSKLRKEKPGLHNRFQEELEEILSKIPDHDLPNLPSRLSMQQQAIFAIGYYHQQAHNRQQIRDRAANSA</sequence>
<dbReference type="Proteomes" id="UP001604335">
    <property type="component" value="Unassembled WGS sequence"/>
</dbReference>
<reference evidence="2" key="1">
    <citation type="journal article" date="2024" name="Algal Res.">
        <title>Biochemical, toxicological and genomic investigation of a high-biomass producing Limnothrix strain isolated from Italian shallow drinking water reservoir.</title>
        <authorList>
            <person name="Simonazzi M."/>
            <person name="Shishido T.K."/>
            <person name="Delbaje E."/>
            <person name="Wahlsten M."/>
            <person name="Fewer D.P."/>
            <person name="Sivonen K."/>
            <person name="Pezzolesi L."/>
            <person name="Pistocchi R."/>
        </authorList>
    </citation>
    <scope>NUCLEOTIDE SEQUENCE [LARGE SCALE GENOMIC DNA]</scope>
    <source>
        <strain evidence="2">LRLZ20PSL1</strain>
    </source>
</reference>
<keyword evidence="2" id="KW-1185">Reference proteome</keyword>
<organism evidence="1 2">
    <name type="scientific">Limnothrix redekei LRLZ20PSL1</name>
    <dbReference type="NCBI Taxonomy" id="3112953"/>
    <lineage>
        <taxon>Bacteria</taxon>
        <taxon>Bacillati</taxon>
        <taxon>Cyanobacteriota</taxon>
        <taxon>Cyanophyceae</taxon>
        <taxon>Pseudanabaenales</taxon>
        <taxon>Pseudanabaenaceae</taxon>
        <taxon>Limnothrix</taxon>
    </lineage>
</organism>
<accession>A0ABW7C7B2</accession>
<dbReference type="InterPro" id="IPR010144">
    <property type="entry name" value="CRISPR-assoc_prot_Csd1-typ"/>
</dbReference>
<protein>
    <submittedName>
        <fullName evidence="1">Type I-C CRISPR-associated protein Cas8c/Csd1</fullName>
    </submittedName>
</protein>
<proteinExistence type="predicted"/>